<proteinExistence type="predicted"/>
<sequence length="165" mass="18861">MQSKPRRSLAIKMKICKILDIAPAFSKYEKRNGSNFVILKIEQIWQLQKVKTRQKFGPTGIITEPPEFLSDSFEATPKYCVHNPSLPRKSTVSKLCKSLSTESCTFCNVQKVPVCFHGHRQNSLQKSQTRERMIEKKEPSLPLEQLKFPPTMISYRKSRAGSTSA</sequence>
<evidence type="ECO:0000313" key="2">
    <source>
        <dbReference type="Proteomes" id="UP001164929"/>
    </source>
</evidence>
<dbReference type="EMBL" id="JAQIZT010000010">
    <property type="protein sequence ID" value="KAJ6982040.1"/>
    <property type="molecule type" value="Genomic_DNA"/>
</dbReference>
<gene>
    <name evidence="1" type="ORF">NC653_025216</name>
</gene>
<reference evidence="1" key="1">
    <citation type="journal article" date="2023" name="Mol. Ecol. Resour.">
        <title>Chromosome-level genome assembly of a triploid poplar Populus alba 'Berolinensis'.</title>
        <authorList>
            <person name="Chen S."/>
            <person name="Yu Y."/>
            <person name="Wang X."/>
            <person name="Wang S."/>
            <person name="Zhang T."/>
            <person name="Zhou Y."/>
            <person name="He R."/>
            <person name="Meng N."/>
            <person name="Wang Y."/>
            <person name="Liu W."/>
            <person name="Liu Z."/>
            <person name="Liu J."/>
            <person name="Guo Q."/>
            <person name="Huang H."/>
            <person name="Sederoff R.R."/>
            <person name="Wang G."/>
            <person name="Qu G."/>
            <person name="Chen S."/>
        </authorList>
    </citation>
    <scope>NUCLEOTIDE SEQUENCE</scope>
    <source>
        <strain evidence="1">SC-2020</strain>
    </source>
</reference>
<dbReference type="AlphaFoldDB" id="A0AAD6Q8S5"/>
<comment type="caution">
    <text evidence="1">The sequence shown here is derived from an EMBL/GenBank/DDBJ whole genome shotgun (WGS) entry which is preliminary data.</text>
</comment>
<protein>
    <submittedName>
        <fullName evidence="1">Uncharacterized protein</fullName>
    </submittedName>
</protein>
<accession>A0AAD6Q8S5</accession>
<dbReference type="Proteomes" id="UP001164929">
    <property type="component" value="Chromosome 10"/>
</dbReference>
<organism evidence="1 2">
    <name type="scientific">Populus alba x Populus x berolinensis</name>
    <dbReference type="NCBI Taxonomy" id="444605"/>
    <lineage>
        <taxon>Eukaryota</taxon>
        <taxon>Viridiplantae</taxon>
        <taxon>Streptophyta</taxon>
        <taxon>Embryophyta</taxon>
        <taxon>Tracheophyta</taxon>
        <taxon>Spermatophyta</taxon>
        <taxon>Magnoliopsida</taxon>
        <taxon>eudicotyledons</taxon>
        <taxon>Gunneridae</taxon>
        <taxon>Pentapetalae</taxon>
        <taxon>rosids</taxon>
        <taxon>fabids</taxon>
        <taxon>Malpighiales</taxon>
        <taxon>Salicaceae</taxon>
        <taxon>Saliceae</taxon>
        <taxon>Populus</taxon>
    </lineage>
</organism>
<keyword evidence="2" id="KW-1185">Reference proteome</keyword>
<name>A0AAD6Q8S5_9ROSI</name>
<evidence type="ECO:0000313" key="1">
    <source>
        <dbReference type="EMBL" id="KAJ6982040.1"/>
    </source>
</evidence>